<dbReference type="InterPro" id="IPR029044">
    <property type="entry name" value="Nucleotide-diphossugar_trans"/>
</dbReference>
<dbReference type="InterPro" id="IPR001173">
    <property type="entry name" value="Glyco_trans_2-like"/>
</dbReference>
<evidence type="ECO:0000256" key="1">
    <source>
        <dbReference type="ARBA" id="ARBA00006739"/>
    </source>
</evidence>
<gene>
    <name evidence="5" type="ORF">C1A40_00870</name>
</gene>
<dbReference type="PANTHER" id="PTHR43179">
    <property type="entry name" value="RHAMNOSYLTRANSFERASE WBBL"/>
    <property type="match status" value="1"/>
</dbReference>
<evidence type="ECO:0000256" key="2">
    <source>
        <dbReference type="ARBA" id="ARBA00022676"/>
    </source>
</evidence>
<dbReference type="SUPFAM" id="SSF53448">
    <property type="entry name" value="Nucleotide-diphospho-sugar transferases"/>
    <property type="match status" value="1"/>
</dbReference>
<dbReference type="GO" id="GO:0016757">
    <property type="term" value="F:glycosyltransferase activity"/>
    <property type="evidence" value="ECO:0007669"/>
    <property type="project" value="UniProtKB-KW"/>
</dbReference>
<organism evidence="5 6">
    <name type="scientific">Pseudotamlana carrageenivorans</name>
    <dbReference type="NCBI Taxonomy" id="2069432"/>
    <lineage>
        <taxon>Bacteria</taxon>
        <taxon>Pseudomonadati</taxon>
        <taxon>Bacteroidota</taxon>
        <taxon>Flavobacteriia</taxon>
        <taxon>Flavobacteriales</taxon>
        <taxon>Flavobacteriaceae</taxon>
        <taxon>Pseudotamlana</taxon>
    </lineage>
</organism>
<keyword evidence="3 5" id="KW-0808">Transferase</keyword>
<dbReference type="CDD" id="cd00761">
    <property type="entry name" value="Glyco_tranf_GTA_type"/>
    <property type="match status" value="1"/>
</dbReference>
<evidence type="ECO:0000259" key="4">
    <source>
        <dbReference type="Pfam" id="PF00535"/>
    </source>
</evidence>
<reference evidence="6" key="1">
    <citation type="submission" date="2018-01" db="EMBL/GenBank/DDBJ databases">
        <title>Complete genome of Tamlana sp. UJ94.</title>
        <authorList>
            <person name="Jung J."/>
            <person name="Chung D."/>
            <person name="Bae S.S."/>
            <person name="Baek K."/>
        </authorList>
    </citation>
    <scope>NUCLEOTIDE SEQUENCE [LARGE SCALE GENOMIC DNA]</scope>
    <source>
        <strain evidence="6">UJ94</strain>
    </source>
</reference>
<dbReference type="EMBL" id="CP025938">
    <property type="protein sequence ID" value="AUS04119.1"/>
    <property type="molecule type" value="Genomic_DNA"/>
</dbReference>
<evidence type="ECO:0000256" key="3">
    <source>
        <dbReference type="ARBA" id="ARBA00022679"/>
    </source>
</evidence>
<dbReference type="AlphaFoldDB" id="A0A2I7SDZ2"/>
<keyword evidence="6" id="KW-1185">Reference proteome</keyword>
<dbReference type="PANTHER" id="PTHR43179:SF12">
    <property type="entry name" value="GALACTOFURANOSYLTRANSFERASE GLFT2"/>
    <property type="match status" value="1"/>
</dbReference>
<dbReference type="Gene3D" id="3.90.550.10">
    <property type="entry name" value="Spore Coat Polysaccharide Biosynthesis Protein SpsA, Chain A"/>
    <property type="match status" value="1"/>
</dbReference>
<comment type="similarity">
    <text evidence="1">Belongs to the glycosyltransferase 2 family.</text>
</comment>
<dbReference type="Proteomes" id="UP000236592">
    <property type="component" value="Chromosome"/>
</dbReference>
<accession>A0A2I7SDZ2</accession>
<evidence type="ECO:0000313" key="6">
    <source>
        <dbReference type="Proteomes" id="UP000236592"/>
    </source>
</evidence>
<sequence length="511" mass="59386">MIVLTHNNHHVLRVEDISTNTDIVFQATDTILNVMYNLAEQFPNHILVWQHASAVSYVDFDYIAKIPALDRKCLSYCSQSFFPDAIGYVEQSPFLNIKKEVCYPTWQMSGLVGVIKTSNLLQFKNEVNSTNFSYALNAIAKLGMPQGLWCYSEPSLLKQDLPSHEKQASTNLLFKFVKQHYKWVWVWLLFLNKWIYERTISLYALCHTFTAKRTQVSFKPQSISIKKRNQEGDGPSTIDVIIPTIGRPDYLYDVLSDLRNQSHLPKRIIIVEQNPEPESVSDLHYLRSEIWPFEIDHTFTHQTGACFARNLALSKVQSEWVFLNDDDNRFAPNLLAEVLQCANQYGVEAILTSYLQPNEELFYKKVHQTSIFGSGNSFVKSKYLHKVAFDMSLEFGYGEDTDFGMQLRNIGVDVIYFPNLCITHLKAPRGGFRSTFVQPWEHEKIQPKPSPTIMYLKQKYYTIHQIQGYQLLLFFKMHKLNIFKVRSFLKRWKQSEKWAELLSEKSQNGHA</sequence>
<feature type="domain" description="Glycosyltransferase 2-like" evidence="4">
    <location>
        <begin position="240"/>
        <end position="370"/>
    </location>
</feature>
<dbReference type="KEGG" id="taj:C1A40_00870"/>
<dbReference type="Pfam" id="PF00535">
    <property type="entry name" value="Glycos_transf_2"/>
    <property type="match status" value="1"/>
</dbReference>
<name>A0A2I7SDZ2_9FLAO</name>
<proteinExistence type="inferred from homology"/>
<keyword evidence="2" id="KW-0328">Glycosyltransferase</keyword>
<evidence type="ECO:0000313" key="5">
    <source>
        <dbReference type="EMBL" id="AUS04119.1"/>
    </source>
</evidence>
<dbReference type="OrthoDB" id="1326385at2"/>
<protein>
    <submittedName>
        <fullName evidence="5">Glycosyltransferase family 2 protein</fullName>
    </submittedName>
</protein>
<dbReference type="RefSeq" id="WP_102994241.1">
    <property type="nucleotide sequence ID" value="NZ_CP025938.1"/>
</dbReference>